<dbReference type="RefSeq" id="WP_051624902.1">
    <property type="nucleotide sequence ID" value="NZ_ARYL01000022.1"/>
</dbReference>
<keyword evidence="3" id="KW-0436">Ligase</keyword>
<name>A0A059G5K3_9PROT</name>
<dbReference type="Gene3D" id="3.30.300.30">
    <property type="match status" value="1"/>
</dbReference>
<dbReference type="PANTHER" id="PTHR43767">
    <property type="entry name" value="LONG-CHAIN-FATTY-ACID--COA LIGASE"/>
    <property type="match status" value="1"/>
</dbReference>
<dbReference type="PANTHER" id="PTHR43767:SF1">
    <property type="entry name" value="NONRIBOSOMAL PEPTIDE SYNTHASE PES1 (EUROFUNG)-RELATED"/>
    <property type="match status" value="1"/>
</dbReference>
<dbReference type="AlphaFoldDB" id="A0A059G5K3"/>
<proteinExistence type="predicted"/>
<dbReference type="InterPro" id="IPR045851">
    <property type="entry name" value="AMP-bd_C_sf"/>
</dbReference>
<dbReference type="Pfam" id="PF00501">
    <property type="entry name" value="AMP-binding"/>
    <property type="match status" value="1"/>
</dbReference>
<dbReference type="Pfam" id="PF13193">
    <property type="entry name" value="AMP-binding_C"/>
    <property type="match status" value="1"/>
</dbReference>
<dbReference type="InterPro" id="IPR000873">
    <property type="entry name" value="AMP-dep_synth/lig_dom"/>
</dbReference>
<evidence type="ECO:0000313" key="4">
    <source>
        <dbReference type="Proteomes" id="UP000024942"/>
    </source>
</evidence>
<evidence type="ECO:0000313" key="3">
    <source>
        <dbReference type="EMBL" id="KDA01748.1"/>
    </source>
</evidence>
<dbReference type="PATRIC" id="fig|1280953.3.peg.2805"/>
<dbReference type="SUPFAM" id="SSF56801">
    <property type="entry name" value="Acetyl-CoA synthetase-like"/>
    <property type="match status" value="1"/>
</dbReference>
<comment type="caution">
    <text evidence="3">The sequence shown here is derived from an EMBL/GenBank/DDBJ whole genome shotgun (WGS) entry which is preliminary data.</text>
</comment>
<dbReference type="InterPro" id="IPR050237">
    <property type="entry name" value="ATP-dep_AMP-bd_enzyme"/>
</dbReference>
<evidence type="ECO:0000259" key="1">
    <source>
        <dbReference type="Pfam" id="PF00501"/>
    </source>
</evidence>
<dbReference type="GO" id="GO:0016878">
    <property type="term" value="F:acid-thiol ligase activity"/>
    <property type="evidence" value="ECO:0007669"/>
    <property type="project" value="UniProtKB-ARBA"/>
</dbReference>
<accession>A0A059G5K3</accession>
<protein>
    <submittedName>
        <fullName evidence="3">AMP-dependent synthetase and ligase</fullName>
    </submittedName>
</protein>
<dbReference type="Proteomes" id="UP000024942">
    <property type="component" value="Unassembled WGS sequence"/>
</dbReference>
<dbReference type="InterPro" id="IPR042099">
    <property type="entry name" value="ANL_N_sf"/>
</dbReference>
<dbReference type="Gene3D" id="3.40.50.12780">
    <property type="entry name" value="N-terminal domain of ligase-like"/>
    <property type="match status" value="1"/>
</dbReference>
<feature type="domain" description="AMP-binding enzyme C-terminal" evidence="2">
    <location>
        <begin position="418"/>
        <end position="494"/>
    </location>
</feature>
<dbReference type="InterPro" id="IPR025110">
    <property type="entry name" value="AMP-bd_C"/>
</dbReference>
<reference evidence="3 4" key="1">
    <citation type="journal article" date="2014" name="Antonie Van Leeuwenhoek">
        <title>Hyphomonas beringensis sp. nov. and Hyphomonas chukchiensis sp. nov., isolated from surface seawater of the Bering Sea and Chukchi Sea.</title>
        <authorList>
            <person name="Li C."/>
            <person name="Lai Q."/>
            <person name="Li G."/>
            <person name="Dong C."/>
            <person name="Wang J."/>
            <person name="Liao Y."/>
            <person name="Shao Z."/>
        </authorList>
    </citation>
    <scope>NUCLEOTIDE SEQUENCE [LARGE SCALE GENOMIC DNA]</scope>
    <source>
        <strain evidence="3 4">SCH89</strain>
    </source>
</reference>
<keyword evidence="4" id="KW-1185">Reference proteome</keyword>
<organism evidence="3 4">
    <name type="scientific">Hyphomonas oceanitis SCH89</name>
    <dbReference type="NCBI Taxonomy" id="1280953"/>
    <lineage>
        <taxon>Bacteria</taxon>
        <taxon>Pseudomonadati</taxon>
        <taxon>Pseudomonadota</taxon>
        <taxon>Alphaproteobacteria</taxon>
        <taxon>Hyphomonadales</taxon>
        <taxon>Hyphomonadaceae</taxon>
        <taxon>Hyphomonas</taxon>
    </lineage>
</organism>
<sequence>MAFHSSLHDAFVLAARAQPEARLVVHSDVRPEITTLADLFQRGEAVGARFRELGIGKGDVVAVMLPAWAEWLTALVGAAYAGAVFLPIVTIYKAKDLAFVLRQSRAKAIVTPDEFRGTDYAALLAACGDLPDLKHHFVAGDSYAVLEAGEPGGDPARVAPEAFSFLVYTSGTTADPKGVMHSGATLLAELDSQAEARGPVEEETFLSPWPPGHVAGALQLLRFVAHGTPVVAMDQWNAQEAARLVDTYKITASSGTPFHMSGLLDAAAEDGRDLSSLQNYVLGAAPVPAALVQRCVDLGISVVHAYGSSEHPTVTMGKAEDSLESRLNTEGRVMPGSEILIVDEDDKVLETGDGEIVTRGPELFLGYFDTRLNQKAFLPGGWYRTGDVGHVDADGYLHITDRKKDIIIRGGENISSREVEDAMRRMSGIVDAAAVAMPDERLGERVKVYVEMTDGAAPSLEDVKAHFAALGIAKQKTPEVVELIAALPRNATGKVLKADLRTRAAGH</sequence>
<dbReference type="EMBL" id="ARYL01000022">
    <property type="protein sequence ID" value="KDA01748.1"/>
    <property type="molecule type" value="Genomic_DNA"/>
</dbReference>
<dbReference type="STRING" id="1280953.HOC_13958"/>
<feature type="domain" description="AMP-dependent synthetase/ligase" evidence="1">
    <location>
        <begin position="14"/>
        <end position="368"/>
    </location>
</feature>
<dbReference type="eggNOG" id="COG0318">
    <property type="taxonomic scope" value="Bacteria"/>
</dbReference>
<gene>
    <name evidence="3" type="ORF">HOC_13958</name>
</gene>
<evidence type="ECO:0000259" key="2">
    <source>
        <dbReference type="Pfam" id="PF13193"/>
    </source>
</evidence>
<dbReference type="OrthoDB" id="9803968at2"/>